<dbReference type="Proteomes" id="UP001143910">
    <property type="component" value="Unassembled WGS sequence"/>
</dbReference>
<name>A0ACC1NC97_9HYPO</name>
<organism evidence="1 2">
    <name type="scientific">Zarea fungicola</name>
    <dbReference type="NCBI Taxonomy" id="93591"/>
    <lineage>
        <taxon>Eukaryota</taxon>
        <taxon>Fungi</taxon>
        <taxon>Dikarya</taxon>
        <taxon>Ascomycota</taxon>
        <taxon>Pezizomycotina</taxon>
        <taxon>Sordariomycetes</taxon>
        <taxon>Hypocreomycetidae</taxon>
        <taxon>Hypocreales</taxon>
        <taxon>Cordycipitaceae</taxon>
        <taxon>Zarea</taxon>
    </lineage>
</organism>
<keyword evidence="2" id="KW-1185">Reference proteome</keyword>
<comment type="caution">
    <text evidence="1">The sequence shown here is derived from an EMBL/GenBank/DDBJ whole genome shotgun (WGS) entry which is preliminary data.</text>
</comment>
<evidence type="ECO:0000313" key="1">
    <source>
        <dbReference type="EMBL" id="KAJ2976502.1"/>
    </source>
</evidence>
<protein>
    <submittedName>
        <fullName evidence="1">Uncharacterized protein</fullName>
    </submittedName>
</protein>
<sequence length="521" mass="57103">MSDRKVLILANCELGLSNVFLATTCALRSRDPRLQVHVASFAPLQKRISKLNALPHLEDSQPVVFHEVPGTPMMEVMNNNPDVASSWVAACREPPGFWTTPHANSVVVSKGILSWEPEEFADAFTKISGIIQVVRPDAVLVDPTFAIGLTAVQHERKTNAAVKFPIILLAPNSLKEYVQVSQPGATLWTWPALGSGLPMPLKKRHVPLNIYLVLRMFGSVVMDKEIKRKISRIQELVQVPDLAIETNMTIHMSQMKGYDAVIVGNRPEIDFPNLDLTGMPKAYLDKLFAPGPIIVPAPPLSEVDATLLDWLAPGNVVYINLGSLCGATEPEAIQMATAIVHLLSARGREADKLRVLWKLKQDLNISKAYGTGPGSQLYDVIGPWIEKGNVKIVDWLEAEPVSILATGKIICSVNHGGAGTFSEAVCFGIPQVVLPVWTDCFDYANRVEMLGIGRWGSKEAKPRWKAEELARALVDVVLDRNNELSAKTKALSEICGGDSGGRDQAARLILETMTNWKESLH</sequence>
<dbReference type="EMBL" id="JANJQO010000577">
    <property type="protein sequence ID" value="KAJ2976502.1"/>
    <property type="molecule type" value="Genomic_DNA"/>
</dbReference>
<proteinExistence type="predicted"/>
<gene>
    <name evidence="1" type="ORF">NQ176_g4916</name>
</gene>
<evidence type="ECO:0000313" key="2">
    <source>
        <dbReference type="Proteomes" id="UP001143910"/>
    </source>
</evidence>
<accession>A0ACC1NC97</accession>
<reference evidence="1" key="1">
    <citation type="submission" date="2022-08" db="EMBL/GenBank/DDBJ databases">
        <title>Genome Sequence of Lecanicillium fungicola.</title>
        <authorList>
            <person name="Buettner E."/>
        </authorList>
    </citation>
    <scope>NUCLEOTIDE SEQUENCE</scope>
    <source>
        <strain evidence="1">Babe33</strain>
    </source>
</reference>